<dbReference type="KEGG" id="bvo:Pan97_21590"/>
<organism evidence="8 9">
    <name type="scientific">Bremerella volcania</name>
    <dbReference type="NCBI Taxonomy" id="2527984"/>
    <lineage>
        <taxon>Bacteria</taxon>
        <taxon>Pseudomonadati</taxon>
        <taxon>Planctomycetota</taxon>
        <taxon>Planctomycetia</taxon>
        <taxon>Pirellulales</taxon>
        <taxon>Pirellulaceae</taxon>
        <taxon>Bremerella</taxon>
    </lineage>
</organism>
<protein>
    <recommendedName>
        <fullName evidence="2">(5-formylfuran-3-yl)methyl phosphate synthase</fullName>
        <ecNumber evidence="2">4.2.3.153</ecNumber>
    </recommendedName>
    <alternativeName>
        <fullName evidence="5">4-(hydroxymethyl)-2-furancarboxaldehyde-phosphate synthase</fullName>
    </alternativeName>
</protein>
<keyword evidence="9" id="KW-1185">Reference proteome</keyword>
<keyword evidence="4" id="KW-0704">Schiff base</keyword>
<dbReference type="PIRSF" id="PIRSF015957">
    <property type="entry name" value="UCP015957"/>
    <property type="match status" value="1"/>
</dbReference>
<evidence type="ECO:0000256" key="6">
    <source>
        <dbReference type="ARBA" id="ARBA00047628"/>
    </source>
</evidence>
<evidence type="ECO:0000313" key="8">
    <source>
        <dbReference type="EMBL" id="QDU75136.1"/>
    </source>
</evidence>
<evidence type="ECO:0000313" key="9">
    <source>
        <dbReference type="Proteomes" id="UP000318626"/>
    </source>
</evidence>
<evidence type="ECO:0000256" key="7">
    <source>
        <dbReference type="PIRSR" id="PIRSR015957-1"/>
    </source>
</evidence>
<dbReference type="EC" id="4.2.3.153" evidence="2"/>
<evidence type="ECO:0000256" key="5">
    <source>
        <dbReference type="ARBA" id="ARBA00032523"/>
    </source>
</evidence>
<dbReference type="Pfam" id="PF04476">
    <property type="entry name" value="4HFCP_synth"/>
    <property type="match status" value="1"/>
</dbReference>
<evidence type="ECO:0000256" key="3">
    <source>
        <dbReference type="ARBA" id="ARBA00023239"/>
    </source>
</evidence>
<dbReference type="Proteomes" id="UP000318626">
    <property type="component" value="Chromosome"/>
</dbReference>
<dbReference type="RefSeq" id="WP_144972273.1">
    <property type="nucleotide sequence ID" value="NZ_CP036289.1"/>
</dbReference>
<dbReference type="InterPro" id="IPR007565">
    <property type="entry name" value="4HFCP_synth"/>
</dbReference>
<keyword evidence="3" id="KW-0456">Lyase</keyword>
<accession>A0A518C7C6</accession>
<dbReference type="AlphaFoldDB" id="A0A518C7C6"/>
<feature type="active site" description="Schiff-base intermediate with substrate" evidence="7">
    <location>
        <position position="27"/>
    </location>
</feature>
<comment type="function">
    <text evidence="1">Catalyzes the formation of 4-(hydroxymethyl)-2-furancarboxaldehyde phosphate (4-HFC-P) from two molecules of glyceraldehyde-3-P (GA-3-P).</text>
</comment>
<gene>
    <name evidence="8" type="ORF">Pan97_21590</name>
</gene>
<dbReference type="Gene3D" id="3.20.20.70">
    <property type="entry name" value="Aldolase class I"/>
    <property type="match status" value="1"/>
</dbReference>
<dbReference type="OrthoDB" id="289419at2"/>
<comment type="catalytic activity">
    <reaction evidence="6">
        <text>2 D-glyceraldehyde 3-phosphate = 4-(hydroxymethyl)-2-furancarboxaldehyde phosphate + phosphate + 2 H2O</text>
        <dbReference type="Rhea" id="RHEA:43536"/>
        <dbReference type="ChEBI" id="CHEBI:15377"/>
        <dbReference type="ChEBI" id="CHEBI:43474"/>
        <dbReference type="ChEBI" id="CHEBI:59776"/>
        <dbReference type="ChEBI" id="CHEBI:83407"/>
        <dbReference type="EC" id="4.2.3.153"/>
    </reaction>
</comment>
<dbReference type="EMBL" id="CP036289">
    <property type="protein sequence ID" value="QDU75136.1"/>
    <property type="molecule type" value="Genomic_DNA"/>
</dbReference>
<evidence type="ECO:0000256" key="2">
    <source>
        <dbReference type="ARBA" id="ARBA00012553"/>
    </source>
</evidence>
<sequence length="238" mass="26230">MQLLVSVRSVAEANLAGQLSVDLIDLKEPNSGSLGATSPKVWQAVACQWHQRTRVSLALGELPEVVSVANVPAEADSVKIGLAGCRRQPDWQSELSTLFDQLPNGVQRVAVYYADAHLADSPSLEDVLDMARQLECQTFLVDTYDKSAGAVFDHMSPMQLKKLRDRLHADGLHFALAGSLRVKHLSSVAKIQPDIVAVRGAVCHRDRTGEIDAELLQSFREQLRLAWKLDRQEVLSRS</sequence>
<evidence type="ECO:0000256" key="1">
    <source>
        <dbReference type="ARBA" id="ARBA00003810"/>
    </source>
</evidence>
<proteinExistence type="predicted"/>
<dbReference type="InterPro" id="IPR013785">
    <property type="entry name" value="Aldolase_TIM"/>
</dbReference>
<name>A0A518C7C6_9BACT</name>
<evidence type="ECO:0000256" key="4">
    <source>
        <dbReference type="ARBA" id="ARBA00023270"/>
    </source>
</evidence>
<feature type="active site" description="Proton acceptor" evidence="7">
    <location>
        <position position="79"/>
    </location>
</feature>
<reference evidence="9" key="1">
    <citation type="submission" date="2019-02" db="EMBL/GenBank/DDBJ databases">
        <title>Deep-cultivation of Planctomycetes and their phenomic and genomic characterization uncovers novel biology.</title>
        <authorList>
            <person name="Wiegand S."/>
            <person name="Jogler M."/>
            <person name="Boedeker C."/>
            <person name="Pinto D."/>
            <person name="Vollmers J."/>
            <person name="Rivas-Marin E."/>
            <person name="Kohn T."/>
            <person name="Peeters S.H."/>
            <person name="Heuer A."/>
            <person name="Rast P."/>
            <person name="Oberbeckmann S."/>
            <person name="Bunk B."/>
            <person name="Jeske O."/>
            <person name="Meyerdierks A."/>
            <person name="Storesund J.E."/>
            <person name="Kallscheuer N."/>
            <person name="Luecker S."/>
            <person name="Lage O.M."/>
            <person name="Pohl T."/>
            <person name="Merkel B.J."/>
            <person name="Hornburger P."/>
            <person name="Mueller R.-W."/>
            <person name="Bruemmer F."/>
            <person name="Labrenz M."/>
            <person name="Spormann A.M."/>
            <person name="Op den Camp H."/>
            <person name="Overmann J."/>
            <person name="Amann R."/>
            <person name="Jetten M.S.M."/>
            <person name="Mascher T."/>
            <person name="Medema M.H."/>
            <person name="Devos D.P."/>
            <person name="Kaster A.-K."/>
            <person name="Ovreas L."/>
            <person name="Rohde M."/>
            <person name="Galperin M.Y."/>
            <person name="Jogler C."/>
        </authorList>
    </citation>
    <scope>NUCLEOTIDE SEQUENCE [LARGE SCALE GENOMIC DNA]</scope>
    <source>
        <strain evidence="9">Pan97</strain>
    </source>
</reference>
<dbReference type="GO" id="GO:0016829">
    <property type="term" value="F:lyase activity"/>
    <property type="evidence" value="ECO:0007669"/>
    <property type="project" value="UniProtKB-KW"/>
</dbReference>